<dbReference type="InterPro" id="IPR032466">
    <property type="entry name" value="Metal_Hydrolase"/>
</dbReference>
<reference evidence="2 3" key="1">
    <citation type="submission" date="2021-08" db="EMBL/GenBank/DDBJ databases">
        <authorList>
            <person name="Tuo L."/>
        </authorList>
    </citation>
    <scope>NUCLEOTIDE SEQUENCE [LARGE SCALE GENOMIC DNA]</scope>
    <source>
        <strain evidence="2 3">JCM 31229</strain>
    </source>
</reference>
<name>A0ABS7Q0L0_9SPHN</name>
<evidence type="ECO:0000313" key="3">
    <source>
        <dbReference type="Proteomes" id="UP000706039"/>
    </source>
</evidence>
<sequence>MARALLVAAAAILSAAPLQARGPSPAVAVDHHVHVHSPAILAFLPAYCTSPGRTSKCDPEFANPLTVDDLLAAMDAAGIRRARVMSTGYLAESPLMATPVPDHAEILRAANDFTVGLARAHPARLEAYIGVNPVTGTALPEIERWKGDRHVAGIKLHLANSRLDFHKPEQVAMLAGIFRAAASARLRIMVHMRNQATGYGAEEARIFLKDVLPAARGTTVQIAHAAGWGGIDASTMAALGVFADACERDRSLCDRLYFDLAAIRAGTVAEGDRAAFVALMRRIGIRHFVPASDWPFARDLSAYYAALRTLPLTDREWRTIARNTAR</sequence>
<proteinExistence type="predicted"/>
<keyword evidence="1" id="KW-0732">Signal</keyword>
<feature type="signal peptide" evidence="1">
    <location>
        <begin position="1"/>
        <end position="20"/>
    </location>
</feature>
<accession>A0ABS7Q0L0</accession>
<dbReference type="EMBL" id="JAINVV010000013">
    <property type="protein sequence ID" value="MBY8825779.1"/>
    <property type="molecule type" value="Genomic_DNA"/>
</dbReference>
<comment type="caution">
    <text evidence="2">The sequence shown here is derived from an EMBL/GenBank/DDBJ whole genome shotgun (WGS) entry which is preliminary data.</text>
</comment>
<evidence type="ECO:0000256" key="1">
    <source>
        <dbReference type="SAM" id="SignalP"/>
    </source>
</evidence>
<keyword evidence="3" id="KW-1185">Reference proteome</keyword>
<dbReference type="Proteomes" id="UP000706039">
    <property type="component" value="Unassembled WGS sequence"/>
</dbReference>
<organism evidence="2 3">
    <name type="scientific">Sphingomonas colocasiae</name>
    <dbReference type="NCBI Taxonomy" id="1848973"/>
    <lineage>
        <taxon>Bacteria</taxon>
        <taxon>Pseudomonadati</taxon>
        <taxon>Pseudomonadota</taxon>
        <taxon>Alphaproteobacteria</taxon>
        <taxon>Sphingomonadales</taxon>
        <taxon>Sphingomonadaceae</taxon>
        <taxon>Sphingomonas</taxon>
    </lineage>
</organism>
<feature type="chain" id="PRO_5046661346" evidence="1">
    <location>
        <begin position="21"/>
        <end position="326"/>
    </location>
</feature>
<dbReference type="SUPFAM" id="SSF51556">
    <property type="entry name" value="Metallo-dependent hydrolases"/>
    <property type="match status" value="1"/>
</dbReference>
<dbReference type="Gene3D" id="3.20.20.140">
    <property type="entry name" value="Metal-dependent hydrolases"/>
    <property type="match status" value="1"/>
</dbReference>
<gene>
    <name evidence="2" type="ORF">K7G82_25985</name>
</gene>
<protein>
    <submittedName>
        <fullName evidence="2">Amidohydrolase</fullName>
    </submittedName>
</protein>
<evidence type="ECO:0000313" key="2">
    <source>
        <dbReference type="EMBL" id="MBY8825779.1"/>
    </source>
</evidence>